<name>A0AAD7TKC1_9APHY</name>
<dbReference type="InterPro" id="IPR011032">
    <property type="entry name" value="GroES-like_sf"/>
</dbReference>
<evidence type="ECO:0000256" key="3">
    <source>
        <dbReference type="ARBA" id="ARBA00022723"/>
    </source>
</evidence>
<keyword evidence="4 6" id="KW-0862">Zinc</keyword>
<dbReference type="InterPro" id="IPR013154">
    <property type="entry name" value="ADH-like_N"/>
</dbReference>
<dbReference type="GO" id="GO:0008270">
    <property type="term" value="F:zinc ion binding"/>
    <property type="evidence" value="ECO:0007669"/>
    <property type="project" value="InterPro"/>
</dbReference>
<dbReference type="GO" id="GO:0005737">
    <property type="term" value="C:cytoplasm"/>
    <property type="evidence" value="ECO:0007669"/>
    <property type="project" value="TreeGrafter"/>
</dbReference>
<comment type="cofactor">
    <cofactor evidence="1 6">
        <name>Zn(2+)</name>
        <dbReference type="ChEBI" id="CHEBI:29105"/>
    </cofactor>
</comment>
<evidence type="ECO:0000259" key="7">
    <source>
        <dbReference type="SMART" id="SM00829"/>
    </source>
</evidence>
<comment type="similarity">
    <text evidence="2 6">Belongs to the zinc-containing alcohol dehydrogenase family.</text>
</comment>
<evidence type="ECO:0000256" key="6">
    <source>
        <dbReference type="RuleBase" id="RU361277"/>
    </source>
</evidence>
<organism evidence="8 9">
    <name type="scientific">Trametes cubensis</name>
    <dbReference type="NCBI Taxonomy" id="1111947"/>
    <lineage>
        <taxon>Eukaryota</taxon>
        <taxon>Fungi</taxon>
        <taxon>Dikarya</taxon>
        <taxon>Basidiomycota</taxon>
        <taxon>Agaricomycotina</taxon>
        <taxon>Agaricomycetes</taxon>
        <taxon>Polyporales</taxon>
        <taxon>Polyporaceae</taxon>
        <taxon>Trametes</taxon>
    </lineage>
</organism>
<dbReference type="InterPro" id="IPR013149">
    <property type="entry name" value="ADH-like_C"/>
</dbReference>
<feature type="domain" description="Enoyl reductase (ER)" evidence="7">
    <location>
        <begin position="17"/>
        <end position="342"/>
    </location>
</feature>
<dbReference type="AlphaFoldDB" id="A0AAD7TKC1"/>
<dbReference type="PANTHER" id="PTHR42940:SF8">
    <property type="entry name" value="VACUOLAR PROTEIN SORTING-ASSOCIATED PROTEIN 11"/>
    <property type="match status" value="1"/>
</dbReference>
<dbReference type="Gene3D" id="3.40.50.720">
    <property type="entry name" value="NAD(P)-binding Rossmann-like Domain"/>
    <property type="match status" value="1"/>
</dbReference>
<dbReference type="SUPFAM" id="SSF50129">
    <property type="entry name" value="GroES-like"/>
    <property type="match status" value="1"/>
</dbReference>
<evidence type="ECO:0000313" key="9">
    <source>
        <dbReference type="Proteomes" id="UP001215151"/>
    </source>
</evidence>
<dbReference type="InterPro" id="IPR036291">
    <property type="entry name" value="NAD(P)-bd_dom_sf"/>
</dbReference>
<keyword evidence="3 6" id="KW-0479">Metal-binding</keyword>
<accession>A0AAD7TKC1</accession>
<comment type="caution">
    <text evidence="8">The sequence shown here is derived from an EMBL/GenBank/DDBJ whole genome shotgun (WGS) entry which is preliminary data.</text>
</comment>
<dbReference type="EMBL" id="JAPEVG010000387">
    <property type="protein sequence ID" value="KAJ8463534.1"/>
    <property type="molecule type" value="Genomic_DNA"/>
</dbReference>
<protein>
    <recommendedName>
        <fullName evidence="7">Enoyl reductase (ER) domain-containing protein</fullName>
    </recommendedName>
</protein>
<dbReference type="Pfam" id="PF08240">
    <property type="entry name" value="ADH_N"/>
    <property type="match status" value="1"/>
</dbReference>
<evidence type="ECO:0000256" key="5">
    <source>
        <dbReference type="ARBA" id="ARBA00023002"/>
    </source>
</evidence>
<dbReference type="SMART" id="SM00829">
    <property type="entry name" value="PKS_ER"/>
    <property type="match status" value="1"/>
</dbReference>
<gene>
    <name evidence="8" type="ORF">ONZ51_g10192</name>
</gene>
<dbReference type="CDD" id="cd08254">
    <property type="entry name" value="hydroxyacyl_CoA_DH"/>
    <property type="match status" value="1"/>
</dbReference>
<dbReference type="Proteomes" id="UP001215151">
    <property type="component" value="Unassembled WGS sequence"/>
</dbReference>
<keyword evidence="9" id="KW-1185">Reference proteome</keyword>
<evidence type="ECO:0000256" key="1">
    <source>
        <dbReference type="ARBA" id="ARBA00001947"/>
    </source>
</evidence>
<dbReference type="SUPFAM" id="SSF51735">
    <property type="entry name" value="NAD(P)-binding Rossmann-fold domains"/>
    <property type="match status" value="1"/>
</dbReference>
<dbReference type="Pfam" id="PF00107">
    <property type="entry name" value="ADH_zinc_N"/>
    <property type="match status" value="1"/>
</dbReference>
<dbReference type="PANTHER" id="PTHR42940">
    <property type="entry name" value="ALCOHOL DEHYDROGENASE 1-RELATED"/>
    <property type="match status" value="1"/>
</dbReference>
<evidence type="ECO:0000313" key="8">
    <source>
        <dbReference type="EMBL" id="KAJ8463534.1"/>
    </source>
</evidence>
<proteinExistence type="inferred from homology"/>
<dbReference type="PROSITE" id="PS00059">
    <property type="entry name" value="ADH_ZINC"/>
    <property type="match status" value="1"/>
</dbReference>
<dbReference type="InterPro" id="IPR002328">
    <property type="entry name" value="ADH_Zn_CS"/>
</dbReference>
<keyword evidence="5" id="KW-0560">Oxidoreductase</keyword>
<dbReference type="InterPro" id="IPR020843">
    <property type="entry name" value="ER"/>
</dbReference>
<evidence type="ECO:0000256" key="2">
    <source>
        <dbReference type="ARBA" id="ARBA00008072"/>
    </source>
</evidence>
<evidence type="ECO:0000256" key="4">
    <source>
        <dbReference type="ARBA" id="ARBA00022833"/>
    </source>
</evidence>
<sequence length="348" mass="36757">MTVEIPATMRAAVYRPGNLNPVTEHVPVPQPGRGQVLLKIAACGACHSDVLLLTEALIDERTYILGHEISGYPVKFGDGVVGIEEGRLYVVHVIVPCTKSTNGVPPLEDSDGIGRDGGYAEYIVVDQRQLIPVPEGLAPEVAALAGDSLITAFNAVHNVAGLRPGTKKRVLIYGVGGLGHQALQIVKSYGATVFAVDYKRAARELAVQLGAERALSLSEITSETTAGTFTVDIVIDFVANEQSFSLAKAATKGNALNFNAPASKIVIVGASVDNLPLNSAEIIEFNTQVLPTSYGSVDDLRNALQLLADGVVKPVVHTAPLEKVDEAMNALRASAVLGRRVIVPSLRE</sequence>
<dbReference type="Gene3D" id="3.90.180.10">
    <property type="entry name" value="Medium-chain alcohol dehydrogenases, catalytic domain"/>
    <property type="match status" value="1"/>
</dbReference>
<dbReference type="GO" id="GO:0004022">
    <property type="term" value="F:alcohol dehydrogenase (NAD+) activity"/>
    <property type="evidence" value="ECO:0007669"/>
    <property type="project" value="TreeGrafter"/>
</dbReference>
<reference evidence="8" key="1">
    <citation type="submission" date="2022-11" db="EMBL/GenBank/DDBJ databases">
        <title>Genome Sequence of Cubamyces cubensis.</title>
        <authorList>
            <person name="Buettner E."/>
        </authorList>
    </citation>
    <scope>NUCLEOTIDE SEQUENCE</scope>
    <source>
        <strain evidence="8">MPL-01</strain>
    </source>
</reference>